<evidence type="ECO:0000259" key="7">
    <source>
        <dbReference type="SMART" id="SM00475"/>
    </source>
</evidence>
<keyword evidence="3 8" id="KW-0269">Exonuclease</keyword>
<dbReference type="Pfam" id="PF01367">
    <property type="entry name" value="5_3_exonuc"/>
    <property type="match status" value="1"/>
</dbReference>
<dbReference type="Gene3D" id="1.10.150.20">
    <property type="entry name" value="5' to 3' exonuclease, C-terminal subdomain"/>
    <property type="match status" value="1"/>
</dbReference>
<dbReference type="SUPFAM" id="SSF88723">
    <property type="entry name" value="PIN domain-like"/>
    <property type="match status" value="1"/>
</dbReference>
<dbReference type="SUPFAM" id="SSF47807">
    <property type="entry name" value="5' to 3' exonuclease, C-terminal subdomain"/>
    <property type="match status" value="1"/>
</dbReference>
<dbReference type="PANTHER" id="PTHR42646:SF2">
    <property type="entry name" value="5'-3' EXONUCLEASE FAMILY PROTEIN"/>
    <property type="match status" value="1"/>
</dbReference>
<evidence type="ECO:0000256" key="3">
    <source>
        <dbReference type="ARBA" id="ARBA00022839"/>
    </source>
</evidence>
<evidence type="ECO:0000256" key="2">
    <source>
        <dbReference type="ARBA" id="ARBA00022801"/>
    </source>
</evidence>
<comment type="function">
    <text evidence="5">5'-3' exonuclease acting preferentially on double-stranded DNA.</text>
</comment>
<gene>
    <name evidence="8" type="ORF">LWF01_07630</name>
</gene>
<accession>A0ABY8QXB4</accession>
<evidence type="ECO:0000256" key="4">
    <source>
        <dbReference type="ARBA" id="ARBA00023125"/>
    </source>
</evidence>
<dbReference type="GO" id="GO:0004527">
    <property type="term" value="F:exonuclease activity"/>
    <property type="evidence" value="ECO:0007669"/>
    <property type="project" value="UniProtKB-KW"/>
</dbReference>
<dbReference type="InterPro" id="IPR008918">
    <property type="entry name" value="HhH2"/>
</dbReference>
<reference evidence="8 9" key="1">
    <citation type="submission" date="2023-05" db="EMBL/GenBank/DDBJ databases">
        <title>Lithophilousrod everest ZFBP1038 complete genpme.</title>
        <authorList>
            <person name="Tian M."/>
        </authorList>
    </citation>
    <scope>NUCLEOTIDE SEQUENCE [LARGE SCALE GENOMIC DNA]</scope>
    <source>
        <strain evidence="8 9">ZFBP1038</strain>
    </source>
</reference>
<protein>
    <recommendedName>
        <fullName evidence="6">5'-3' exonuclease</fullName>
    </recommendedName>
</protein>
<dbReference type="InterPro" id="IPR002421">
    <property type="entry name" value="5-3_exonuclease"/>
</dbReference>
<keyword evidence="2" id="KW-0378">Hydrolase</keyword>
<name>A0ABY8QXB4_9MICO</name>
<dbReference type="Gene3D" id="3.40.50.1010">
    <property type="entry name" value="5'-nuclease"/>
    <property type="match status" value="1"/>
</dbReference>
<keyword evidence="4" id="KW-0238">DNA-binding</keyword>
<evidence type="ECO:0000313" key="8">
    <source>
        <dbReference type="EMBL" id="WGW13617.1"/>
    </source>
</evidence>
<dbReference type="InterPro" id="IPR020046">
    <property type="entry name" value="5-3_exonucl_a-hlix_arch_N"/>
</dbReference>
<dbReference type="Proteomes" id="UP001209083">
    <property type="component" value="Chromosome"/>
</dbReference>
<evidence type="ECO:0000256" key="1">
    <source>
        <dbReference type="ARBA" id="ARBA00022722"/>
    </source>
</evidence>
<evidence type="ECO:0000313" key="9">
    <source>
        <dbReference type="Proteomes" id="UP001209083"/>
    </source>
</evidence>
<dbReference type="InterPro" id="IPR038969">
    <property type="entry name" value="FEN"/>
</dbReference>
<dbReference type="InterPro" id="IPR020045">
    <property type="entry name" value="DNA_polI_H3TH"/>
</dbReference>
<dbReference type="PANTHER" id="PTHR42646">
    <property type="entry name" value="FLAP ENDONUCLEASE XNI"/>
    <property type="match status" value="1"/>
</dbReference>
<dbReference type="InterPro" id="IPR029060">
    <property type="entry name" value="PIN-like_dom_sf"/>
</dbReference>
<feature type="domain" description="5'-3' exonuclease" evidence="7">
    <location>
        <begin position="9"/>
        <end position="283"/>
    </location>
</feature>
<keyword evidence="1" id="KW-0540">Nuclease</keyword>
<sequence length="325" mass="34297">MTNPKAPPNQQATLVVDTPSLYYRAFYALPTSLTAPDGTPVNAVRGLLDMLATLIDANNTPSVLACWDNDWRPEFRTELMPSYKAQRVGPGGGEETPDELSAQLDLIRTALRHAQIPILGVDGYEADDVIASVVAQNGQPSLVVTGDRDLFQLLDETDRVQVVYPGKSIKDAKRMTNATLAEQYGVESGEQYAAMATLRGDPSDGLPGVAGVGEKTAVKLIRTFGTVAGVIAAARSGDRSGGLSDRIAAAVIDGAEQLARAEQVVNTVRNLDLGVTADELPGYGLFTTADADQASAWAEDWGVASSLGRLLAARERVATAAAGDR</sequence>
<dbReference type="Pfam" id="PF02739">
    <property type="entry name" value="5_3_exonuc_N"/>
    <property type="match status" value="1"/>
</dbReference>
<dbReference type="SMART" id="SM00475">
    <property type="entry name" value="53EXOc"/>
    <property type="match status" value="1"/>
</dbReference>
<organism evidence="8 9">
    <name type="scientific">Saxibacter everestensis</name>
    <dbReference type="NCBI Taxonomy" id="2909229"/>
    <lineage>
        <taxon>Bacteria</taxon>
        <taxon>Bacillati</taxon>
        <taxon>Actinomycetota</taxon>
        <taxon>Actinomycetes</taxon>
        <taxon>Micrococcales</taxon>
        <taxon>Brevibacteriaceae</taxon>
        <taxon>Saxibacter</taxon>
    </lineage>
</organism>
<dbReference type="RefSeq" id="WP_349640440.1">
    <property type="nucleotide sequence ID" value="NZ_CP090958.1"/>
</dbReference>
<evidence type="ECO:0000256" key="5">
    <source>
        <dbReference type="ARBA" id="ARBA00049957"/>
    </source>
</evidence>
<proteinExistence type="predicted"/>
<dbReference type="CDD" id="cd09898">
    <property type="entry name" value="H3TH_53EXO"/>
    <property type="match status" value="1"/>
</dbReference>
<dbReference type="InterPro" id="IPR036279">
    <property type="entry name" value="5-3_exonuclease_C_sf"/>
</dbReference>
<dbReference type="CDD" id="cd09859">
    <property type="entry name" value="PIN_53EXO"/>
    <property type="match status" value="1"/>
</dbReference>
<evidence type="ECO:0000256" key="6">
    <source>
        <dbReference type="ARBA" id="ARBA00050026"/>
    </source>
</evidence>
<dbReference type="EMBL" id="CP090958">
    <property type="protein sequence ID" value="WGW13617.1"/>
    <property type="molecule type" value="Genomic_DNA"/>
</dbReference>
<keyword evidence="9" id="KW-1185">Reference proteome</keyword>
<dbReference type="SMART" id="SM00279">
    <property type="entry name" value="HhH2"/>
    <property type="match status" value="1"/>
</dbReference>